<name>A0A1M6RSH7_9BACT</name>
<proteinExistence type="predicted"/>
<sequence>MELLKKSFFKILRFAGIFAIIYASLLFYMLLSERRLAFPRAEADKAAEDILRDEAVMCITDDGKRLQGWILNDSLPNTVLYFADGGEDAATFLANTKGSLAFRFVAFNYRGSAGSEGNPGETHYKSDIRAMIGCAHAENPLFLGHGTGSIAAYNSLTQGLGQAAILVDPAESFNSSLSSRYRIFFPAFLGRTRAKMDFQNATTAPAIIIANDPRKKENLQKLLENHAGKFKVVERKGQNFLEVLRAELSGMITK</sequence>
<evidence type="ECO:0008006" key="4">
    <source>
        <dbReference type="Google" id="ProtNLM"/>
    </source>
</evidence>
<accession>A0A1M6RSH7</accession>
<gene>
    <name evidence="2" type="ORF">SAMN05720469_10493</name>
</gene>
<keyword evidence="1" id="KW-0812">Transmembrane</keyword>
<reference evidence="3" key="1">
    <citation type="submission" date="2016-11" db="EMBL/GenBank/DDBJ databases">
        <authorList>
            <person name="Varghese N."/>
            <person name="Submissions S."/>
        </authorList>
    </citation>
    <scope>NUCLEOTIDE SEQUENCE [LARGE SCALE GENOMIC DNA]</scope>
    <source>
        <strain evidence="3">UWOS</strain>
    </source>
</reference>
<dbReference type="Gene3D" id="3.40.50.1820">
    <property type="entry name" value="alpha/beta hydrolase"/>
    <property type="match status" value="1"/>
</dbReference>
<evidence type="ECO:0000256" key="1">
    <source>
        <dbReference type="SAM" id="Phobius"/>
    </source>
</evidence>
<protein>
    <recommendedName>
        <fullName evidence="4">Alpha/beta hydrolase family protein</fullName>
    </recommendedName>
</protein>
<dbReference type="InterPro" id="IPR029058">
    <property type="entry name" value="AB_hydrolase_fold"/>
</dbReference>
<dbReference type="RefSeq" id="WP_073302743.1">
    <property type="nucleotide sequence ID" value="NZ_JBJEGA010000011.1"/>
</dbReference>
<evidence type="ECO:0000313" key="3">
    <source>
        <dbReference type="Proteomes" id="UP000184275"/>
    </source>
</evidence>
<dbReference type="EMBL" id="FRAW01000004">
    <property type="protein sequence ID" value="SHK35227.1"/>
    <property type="molecule type" value="Genomic_DNA"/>
</dbReference>
<evidence type="ECO:0000313" key="2">
    <source>
        <dbReference type="EMBL" id="SHK35227.1"/>
    </source>
</evidence>
<organism evidence="2 3">
    <name type="scientific">Fibrobacter intestinalis</name>
    <dbReference type="NCBI Taxonomy" id="28122"/>
    <lineage>
        <taxon>Bacteria</taxon>
        <taxon>Pseudomonadati</taxon>
        <taxon>Fibrobacterota</taxon>
        <taxon>Fibrobacteria</taxon>
        <taxon>Fibrobacterales</taxon>
        <taxon>Fibrobacteraceae</taxon>
        <taxon>Fibrobacter</taxon>
    </lineage>
</organism>
<dbReference type="AlphaFoldDB" id="A0A1M6RSH7"/>
<keyword evidence="1" id="KW-0472">Membrane</keyword>
<keyword evidence="1" id="KW-1133">Transmembrane helix</keyword>
<feature type="transmembrane region" description="Helical" evidence="1">
    <location>
        <begin position="12"/>
        <end position="31"/>
    </location>
</feature>
<dbReference type="SUPFAM" id="SSF53474">
    <property type="entry name" value="alpha/beta-Hydrolases"/>
    <property type="match status" value="1"/>
</dbReference>
<keyword evidence="3" id="KW-1185">Reference proteome</keyword>
<dbReference type="Proteomes" id="UP000184275">
    <property type="component" value="Unassembled WGS sequence"/>
</dbReference>